<accession>L0RBW8</accession>
<dbReference type="SUPFAM" id="SSF69754">
    <property type="entry name" value="Ribosome binding protein Y (YfiA homologue)"/>
    <property type="match status" value="1"/>
</dbReference>
<dbReference type="NCBIfam" id="TIGR00741">
    <property type="entry name" value="yfiA"/>
    <property type="match status" value="1"/>
</dbReference>
<dbReference type="GO" id="GO:0022627">
    <property type="term" value="C:cytosolic small ribosomal subunit"/>
    <property type="evidence" value="ECO:0007669"/>
    <property type="project" value="TreeGrafter"/>
</dbReference>
<dbReference type="HOGENOM" id="CLU_071472_0_3_7"/>
<dbReference type="InterPro" id="IPR003489">
    <property type="entry name" value="RHF/RaiA"/>
</dbReference>
<evidence type="ECO:0000256" key="2">
    <source>
        <dbReference type="ARBA" id="ARBA00038695"/>
    </source>
</evidence>
<evidence type="ECO:0000259" key="5">
    <source>
        <dbReference type="Pfam" id="PF16321"/>
    </source>
</evidence>
<comment type="subunit">
    <text evidence="4">Interacts with 100S ribosomes.</text>
</comment>
<feature type="domain" description="Sigma 54 modulation/S30EA ribosomal protein C-terminal" evidence="5">
    <location>
        <begin position="119"/>
        <end position="174"/>
    </location>
</feature>
<dbReference type="RefSeq" id="WP_015336850.1">
    <property type="nucleotide sequence ID" value="NC_020055.1"/>
</dbReference>
<dbReference type="InterPro" id="IPR050574">
    <property type="entry name" value="HPF/YfiA_ribosome-assoc"/>
</dbReference>
<keyword evidence="1 4" id="KW-0810">Translation regulation</keyword>
<dbReference type="Pfam" id="PF02482">
    <property type="entry name" value="Ribosomal_S30AE"/>
    <property type="match status" value="1"/>
</dbReference>
<dbReference type="eggNOG" id="COG1544">
    <property type="taxonomic scope" value="Bacteria"/>
</dbReference>
<dbReference type="PATRIC" id="fig|1121451.3.peg.2205"/>
<dbReference type="PANTHER" id="PTHR33231:SF1">
    <property type="entry name" value="30S RIBOSOMAL PROTEIN"/>
    <property type="match status" value="1"/>
</dbReference>
<evidence type="ECO:0000313" key="6">
    <source>
        <dbReference type="EMBL" id="CCO24249.1"/>
    </source>
</evidence>
<dbReference type="GO" id="GO:0043024">
    <property type="term" value="F:ribosomal small subunit binding"/>
    <property type="evidence" value="ECO:0007669"/>
    <property type="project" value="TreeGrafter"/>
</dbReference>
<evidence type="ECO:0000256" key="1">
    <source>
        <dbReference type="ARBA" id="ARBA00022845"/>
    </source>
</evidence>
<gene>
    <name evidence="4" type="primary">hpf</name>
    <name evidence="6" type="ORF">DESAM_21976</name>
</gene>
<reference evidence="6 7" key="1">
    <citation type="submission" date="2012-10" db="EMBL/GenBank/DDBJ databases">
        <authorList>
            <person name="Genoscope - CEA"/>
        </authorList>
    </citation>
    <scope>NUCLEOTIDE SEQUENCE [LARGE SCALE GENOMIC DNA]</scope>
    <source>
        <strain evidence="7">AM13 / DSM 14728</strain>
    </source>
</reference>
<dbReference type="InterPro" id="IPR038416">
    <property type="entry name" value="Ribosom_S30AE_C_sf"/>
</dbReference>
<comment type="function">
    <text evidence="4">Required for dimerization of active 70S ribosomes into 100S ribosomes in stationary phase; 100S ribosomes are translationally inactive and sometimes present during exponential growth.</text>
</comment>
<dbReference type="OrthoDB" id="9794975at2"/>
<comment type="similarity">
    <text evidence="4">Belongs to the HPF/YfiA ribosome-associated protein family. Long HPF subfamily.</text>
</comment>
<dbReference type="Proteomes" id="UP000010808">
    <property type="component" value="Chromosome"/>
</dbReference>
<dbReference type="Gene3D" id="3.30.505.50">
    <property type="entry name" value="Sigma 54 modulation/S30EA ribosomal protein, C-terminal domain"/>
    <property type="match status" value="1"/>
</dbReference>
<dbReference type="AlphaFoldDB" id="L0RBW8"/>
<organism evidence="6 7">
    <name type="scientific">Maridesulfovibrio hydrothermalis AM13 = DSM 14728</name>
    <dbReference type="NCBI Taxonomy" id="1121451"/>
    <lineage>
        <taxon>Bacteria</taxon>
        <taxon>Pseudomonadati</taxon>
        <taxon>Thermodesulfobacteriota</taxon>
        <taxon>Desulfovibrionia</taxon>
        <taxon>Desulfovibrionales</taxon>
        <taxon>Desulfovibrionaceae</taxon>
        <taxon>Maridesulfovibrio</taxon>
    </lineage>
</organism>
<evidence type="ECO:0000256" key="3">
    <source>
        <dbReference type="ARBA" id="ARBA00041148"/>
    </source>
</evidence>
<keyword evidence="7" id="KW-1185">Reference proteome</keyword>
<dbReference type="InterPro" id="IPR036567">
    <property type="entry name" value="RHF-like"/>
</dbReference>
<dbReference type="Pfam" id="PF16321">
    <property type="entry name" value="Ribosom_S30AE_C"/>
    <property type="match status" value="1"/>
</dbReference>
<dbReference type="KEGG" id="dhy:DESAM_21976"/>
<keyword evidence="4" id="KW-0963">Cytoplasm</keyword>
<proteinExistence type="inferred from homology"/>
<sequence>MNVVFTFKNFDASEHLKEYANTRFSKLVKFVTNPDNTEMQVNLSVDKFRHVAEVVLSSDHIHISAYEESEDMYSTVDLVLDKLEVQLRRMREKMRSHRRKEVTSARMDVISFDEEDENREPVIVESDSFVPKPMSIDEAAMQLQTLDHEFLVFRNADNEAINVIYRRNNGDFGLIDPGY</sequence>
<comment type="subcellular location">
    <subcellularLocation>
        <location evidence="4">Cytoplasm</location>
    </subcellularLocation>
</comment>
<dbReference type="Gene3D" id="3.30.160.100">
    <property type="entry name" value="Ribosome hibernation promotion factor-like"/>
    <property type="match status" value="1"/>
</dbReference>
<dbReference type="CDD" id="cd00552">
    <property type="entry name" value="RaiA"/>
    <property type="match status" value="1"/>
</dbReference>
<keyword evidence="6" id="KW-0689">Ribosomal protein</keyword>
<keyword evidence="6" id="KW-0687">Ribonucleoprotein</keyword>
<name>L0RBW8_9BACT</name>
<dbReference type="InterPro" id="IPR032528">
    <property type="entry name" value="Ribosom_S30AE_C"/>
</dbReference>
<dbReference type="STRING" id="1121451.DESAM_21976"/>
<dbReference type="PANTHER" id="PTHR33231">
    <property type="entry name" value="30S RIBOSOMAL PROTEIN"/>
    <property type="match status" value="1"/>
</dbReference>
<dbReference type="EMBL" id="FO203522">
    <property type="protein sequence ID" value="CCO24249.1"/>
    <property type="molecule type" value="Genomic_DNA"/>
</dbReference>
<evidence type="ECO:0000256" key="4">
    <source>
        <dbReference type="HAMAP-Rule" id="MF_00839"/>
    </source>
</evidence>
<dbReference type="InterPro" id="IPR034694">
    <property type="entry name" value="HPF_long/plastid"/>
</dbReference>
<dbReference type="GO" id="GO:0045900">
    <property type="term" value="P:negative regulation of translational elongation"/>
    <property type="evidence" value="ECO:0007669"/>
    <property type="project" value="TreeGrafter"/>
</dbReference>
<comment type="subunit">
    <text evidence="2">Associates exclusively with 100S ribosomes, which are dimers of 70S ribosomes.</text>
</comment>
<protein>
    <recommendedName>
        <fullName evidence="3 4">Ribosome hibernation promoting factor</fullName>
        <shortName evidence="4">HPF</shortName>
    </recommendedName>
</protein>
<evidence type="ECO:0000313" key="7">
    <source>
        <dbReference type="Proteomes" id="UP000010808"/>
    </source>
</evidence>
<dbReference type="HAMAP" id="MF_00839">
    <property type="entry name" value="HPF"/>
    <property type="match status" value="1"/>
</dbReference>